<dbReference type="EMBL" id="JH717901">
    <property type="protein sequence ID" value="EWZ37541.1"/>
    <property type="molecule type" value="Genomic_DNA"/>
</dbReference>
<evidence type="ECO:0000313" key="1">
    <source>
        <dbReference type="EMBL" id="EWZ37541.1"/>
    </source>
</evidence>
<dbReference type="VEuPathDB" id="FungiDB:FOZG_09530"/>
<protein>
    <submittedName>
        <fullName evidence="1">Uncharacterized protein</fullName>
    </submittedName>
</protein>
<dbReference type="AlphaFoldDB" id="W9JZQ9"/>
<name>W9JZQ9_FUSOX</name>
<dbReference type="HOGENOM" id="CLU_2210194_0_0_1"/>
<reference evidence="1" key="2">
    <citation type="submission" date="2012-06" db="EMBL/GenBank/DDBJ databases">
        <title>Annotation of the Genome Sequence of Fusarium oxysporum Fo47.</title>
        <authorList>
            <consortium name="The Broad Institute Genomics Platform"/>
            <person name="Ma L.-J."/>
            <person name="Corby-Kistler H."/>
            <person name="Broz K."/>
            <person name="Gale L.R."/>
            <person name="Jonkers W."/>
            <person name="O'Donnell K."/>
            <person name="Ploetz R."/>
            <person name="Steinberg C."/>
            <person name="Schwartz D.C."/>
            <person name="VanEtten H."/>
            <person name="Zhou S."/>
            <person name="Young S.K."/>
            <person name="Zeng Q."/>
            <person name="Gargeya S."/>
            <person name="Fitzgerald M."/>
            <person name="Abouelleil A."/>
            <person name="Alvarado L."/>
            <person name="Chapman S.B."/>
            <person name="Gainer-Dewar J."/>
            <person name="Goldberg J."/>
            <person name="Griggs A."/>
            <person name="Gujja S."/>
            <person name="Hansen M."/>
            <person name="Howarth C."/>
            <person name="Imamovic A."/>
            <person name="Ireland A."/>
            <person name="Larimer J."/>
            <person name="McCowan C."/>
            <person name="Murphy C."/>
            <person name="Pearson M."/>
            <person name="Poon T.W."/>
            <person name="Priest M."/>
            <person name="Roberts A."/>
            <person name="Saif S."/>
            <person name="Shea T."/>
            <person name="Sykes S."/>
            <person name="Wortman J."/>
            <person name="Nusbaum C."/>
            <person name="Birren B."/>
        </authorList>
    </citation>
    <scope>NUCLEOTIDE SEQUENCE</scope>
    <source>
        <strain evidence="1">Fo47</strain>
    </source>
</reference>
<sequence>MSAASVARRPRTTTGQNIGTSPVKETVKFVCLLEPKGILEPQNWRGAYHALQGDLNKIEVEFTKKKLDGEHRSGLVTWTIGRNSSCLRQTSPSSRLTAQTFDPSGSS</sequence>
<organism evidence="1">
    <name type="scientific">Fusarium oxysporum Fo47</name>
    <dbReference type="NCBI Taxonomy" id="660027"/>
    <lineage>
        <taxon>Eukaryota</taxon>
        <taxon>Fungi</taxon>
        <taxon>Dikarya</taxon>
        <taxon>Ascomycota</taxon>
        <taxon>Pezizomycotina</taxon>
        <taxon>Sordariomycetes</taxon>
        <taxon>Hypocreomycetidae</taxon>
        <taxon>Hypocreales</taxon>
        <taxon>Nectriaceae</taxon>
        <taxon>Fusarium</taxon>
        <taxon>Fusarium oxysporum species complex</taxon>
    </lineage>
</organism>
<dbReference type="Proteomes" id="UP000030766">
    <property type="component" value="Unassembled WGS sequence"/>
</dbReference>
<reference evidence="1" key="1">
    <citation type="submission" date="2011-06" db="EMBL/GenBank/DDBJ databases">
        <title>The Genome Sequence of Fusarium oxysporum Fo47.</title>
        <authorList>
            <consortium name="The Broad Institute Genome Sequencing Platform"/>
            <person name="Ma L.-J."/>
            <person name="Gale L.R."/>
            <person name="Schwartz D.C."/>
            <person name="Zhou S."/>
            <person name="Corby-Kistler H."/>
            <person name="Young S.K."/>
            <person name="Zeng Q."/>
            <person name="Gargeya S."/>
            <person name="Fitzgerald M."/>
            <person name="Haas B."/>
            <person name="Abouelleil A."/>
            <person name="Alvarado L."/>
            <person name="Arachchi H.M."/>
            <person name="Berlin A."/>
            <person name="Brown A."/>
            <person name="Chapman S.B."/>
            <person name="Chen Z."/>
            <person name="Dunbar C."/>
            <person name="Freedman E."/>
            <person name="Gearin G."/>
            <person name="Gellesch M."/>
            <person name="Goldberg J."/>
            <person name="Griggs A."/>
            <person name="Gujja S."/>
            <person name="Heiman D."/>
            <person name="Howarth C."/>
            <person name="Larson L."/>
            <person name="Lui A."/>
            <person name="MacDonald P.J.P."/>
            <person name="Mehta T."/>
            <person name="Montmayeur A."/>
            <person name="Murphy C."/>
            <person name="Neiman D."/>
            <person name="Pearson M."/>
            <person name="Priest M."/>
            <person name="Roberts A."/>
            <person name="Saif S."/>
            <person name="Shea T."/>
            <person name="Shenoy N."/>
            <person name="Sisk P."/>
            <person name="Stolte C."/>
            <person name="Sykes S."/>
            <person name="Wortman J."/>
            <person name="Nusbaum C."/>
            <person name="Birren B."/>
        </authorList>
    </citation>
    <scope>NUCLEOTIDE SEQUENCE [LARGE SCALE GENOMIC DNA]</scope>
    <source>
        <strain evidence="1">Fo47</strain>
    </source>
</reference>
<accession>W9JZQ9</accession>
<gene>
    <name evidence="1" type="ORF">FOZG_09530</name>
</gene>
<proteinExistence type="predicted"/>